<reference evidence="1" key="1">
    <citation type="journal article" date="2020" name="Stud. Mycol.">
        <title>101 Dothideomycetes genomes: a test case for predicting lifestyles and emergence of pathogens.</title>
        <authorList>
            <person name="Haridas S."/>
            <person name="Albert R."/>
            <person name="Binder M."/>
            <person name="Bloem J."/>
            <person name="Labutti K."/>
            <person name="Salamov A."/>
            <person name="Andreopoulos B."/>
            <person name="Baker S."/>
            <person name="Barry K."/>
            <person name="Bills G."/>
            <person name="Bluhm B."/>
            <person name="Cannon C."/>
            <person name="Castanera R."/>
            <person name="Culley D."/>
            <person name="Daum C."/>
            <person name="Ezra D."/>
            <person name="Gonzalez J."/>
            <person name="Henrissat B."/>
            <person name="Kuo A."/>
            <person name="Liang C."/>
            <person name="Lipzen A."/>
            <person name="Lutzoni F."/>
            <person name="Magnuson J."/>
            <person name="Mondo S."/>
            <person name="Nolan M."/>
            <person name="Ohm R."/>
            <person name="Pangilinan J."/>
            <person name="Park H.-J."/>
            <person name="Ramirez L."/>
            <person name="Alfaro M."/>
            <person name="Sun H."/>
            <person name="Tritt A."/>
            <person name="Yoshinaga Y."/>
            <person name="Zwiers L.-H."/>
            <person name="Turgeon B."/>
            <person name="Goodwin S."/>
            <person name="Spatafora J."/>
            <person name="Crous P."/>
            <person name="Grigoriev I."/>
        </authorList>
    </citation>
    <scope>NUCLEOTIDE SEQUENCE</scope>
    <source>
        <strain evidence="1">ATCC 200398</strain>
    </source>
</reference>
<evidence type="ECO:0000313" key="1">
    <source>
        <dbReference type="EMBL" id="KAF2472350.1"/>
    </source>
</evidence>
<sequence length="856" mass="93710">MFSSSKSQTNHSMQRLDIIAKLNMLARTQSPRKVSTVILPSNIDPLTLCIDLPFLDTNPSESSCHDPLFTICSNSSPTFEGLGLVHNKDYWWEAVGPAKQEFQDLAKDITKLLDDYCSGLDSGWLWFGVYMIGSTEEKAVPTIMFHCQEEGPRKMAMEAIKRSQILKKHPGFKAGHKAFPPGIDKLIQPATDSKSSTSPHAQTLLEDIFYDPSAGLAYCGLKVYVKFDDGSIRSATANAVWDGNNFGYLSVAHVLIPGTLIEPQKGTIDCDSDYEIIDDTESEDDDEEDVDITSRGSISSKAEDSGSDKRSERSRLSPTPASQTTQSASPQLFSKSEQSLDPAIILSSSQASQQTPSLKPAHSPVPSISNLKMLGKVVKSSVDQDWVIIRILDKNVHDFLTTSPKPDLPDLDLICTSIAPSSKATSVLAYTPHGRIRGTLSESPLYMRLPYGRSFQEIYKVNLDLYPNESLQSGDCGTNIIDSTTGTFYGYIVAASENTGIAYIMAAHDVYSSMKGILRKPLVPAFTGGDIKSLEHSLEQGSSPSILSIPEIPSIIVTRHQASSNVPLSPITEPSIKSSKDAGVTARGTSNLEHDRNNINDALEPITQASLLDNTSLEIGGEDTFIADLSLADPETEHQTESSSDASHFETSGAEDGKLWKRISRYVGSKAPWISGLSEKPKAQENIFEYTIRRICLQIMAGGVVHEIFAKAAFDSHDSQNTISPSLLASYGNGSACIDARWSFAKRSPRDKTFNFGPKHMDASFEMSPYIERDYGEGVEVTIGKETMEKYHLVGPVQNGPILMPLIRDVADVAFMRSSRSRPFDAPKLGKGLQKDGARLRKSLKHVEGVTYQKVR</sequence>
<protein>
    <submittedName>
        <fullName evidence="1">Uncharacterized protein</fullName>
    </submittedName>
</protein>
<gene>
    <name evidence="1" type="ORF">BDR25DRAFT_392808</name>
</gene>
<accession>A0ACB6QZT5</accession>
<organism evidence="1 2">
    <name type="scientific">Lindgomyces ingoldianus</name>
    <dbReference type="NCBI Taxonomy" id="673940"/>
    <lineage>
        <taxon>Eukaryota</taxon>
        <taxon>Fungi</taxon>
        <taxon>Dikarya</taxon>
        <taxon>Ascomycota</taxon>
        <taxon>Pezizomycotina</taxon>
        <taxon>Dothideomycetes</taxon>
        <taxon>Pleosporomycetidae</taxon>
        <taxon>Pleosporales</taxon>
        <taxon>Lindgomycetaceae</taxon>
        <taxon>Lindgomyces</taxon>
    </lineage>
</organism>
<dbReference type="Proteomes" id="UP000799755">
    <property type="component" value="Unassembled WGS sequence"/>
</dbReference>
<keyword evidence="2" id="KW-1185">Reference proteome</keyword>
<dbReference type="EMBL" id="MU003502">
    <property type="protein sequence ID" value="KAF2472350.1"/>
    <property type="molecule type" value="Genomic_DNA"/>
</dbReference>
<comment type="caution">
    <text evidence="1">The sequence shown here is derived from an EMBL/GenBank/DDBJ whole genome shotgun (WGS) entry which is preliminary data.</text>
</comment>
<name>A0ACB6QZT5_9PLEO</name>
<evidence type="ECO:0000313" key="2">
    <source>
        <dbReference type="Proteomes" id="UP000799755"/>
    </source>
</evidence>
<proteinExistence type="predicted"/>